<evidence type="ECO:0000313" key="3">
    <source>
        <dbReference type="Proteomes" id="UP000092247"/>
    </source>
</evidence>
<dbReference type="InterPro" id="IPR006949">
    <property type="entry name" value="Barrel_Baseplate_J-like"/>
</dbReference>
<evidence type="ECO:0000313" key="2">
    <source>
        <dbReference type="EMBL" id="OBU09862.1"/>
    </source>
</evidence>
<sequence length="395" mass="41567">MLNIDTVGLAPVITEQGINAPDYPTILSRLKELFLQIYGSDVYIEPDSKDGQMLAIYALAIQDANNAAITAYNSFSPSTSTGQALSNNVAINGLTRNAQSNSAVDVVVTGQVGTVIINGMVRDTAGNTWSLPDSVVIGTHGNITVTAVCQKPGAIIALPGEVNQIGTPTRGWQSVTNTATATAGRSVEADGNLRIRRRKSVALPSRTVLDGVIGSVSQLTGVARLTAFENDTAATGVHGIPSHSIALIVDGGDAKSIAEVIALKKTPGTGTFGNVEVNVTNTFGVTLPVRFSRPESVPVFVRITIEAFEGYTTLVGDKIRKAVMGYLNDLDIGTDIYRTKLFSPANLQADPEGGTFYISRLEIGLSAGNVAENNILLKYHQFATCGTDNVEIVTA</sequence>
<organism evidence="2 3">
    <name type="scientific">Morganella psychrotolerans</name>
    <dbReference type="NCBI Taxonomy" id="368603"/>
    <lineage>
        <taxon>Bacteria</taxon>
        <taxon>Pseudomonadati</taxon>
        <taxon>Pseudomonadota</taxon>
        <taxon>Gammaproteobacteria</taxon>
        <taxon>Enterobacterales</taxon>
        <taxon>Morganellaceae</taxon>
        <taxon>Morganella</taxon>
    </lineage>
</organism>
<comment type="caution">
    <text evidence="2">The sequence shown here is derived from an EMBL/GenBank/DDBJ whole genome shotgun (WGS) entry which is preliminary data.</text>
</comment>
<dbReference type="RefSeq" id="WP_067422528.1">
    <property type="nucleotide sequence ID" value="NZ_LZEX01000007.1"/>
</dbReference>
<accession>A0A1B8HKR4</accession>
<protein>
    <recommendedName>
        <fullName evidence="1">Baseplate protein J-like barrel domain-containing protein</fullName>
    </recommendedName>
</protein>
<proteinExistence type="predicted"/>
<dbReference type="Pfam" id="PF04865">
    <property type="entry name" value="Baseplate_J"/>
    <property type="match status" value="1"/>
</dbReference>
<dbReference type="EMBL" id="LZEX01000007">
    <property type="protein sequence ID" value="OBU09862.1"/>
    <property type="molecule type" value="Genomic_DNA"/>
</dbReference>
<evidence type="ECO:0000259" key="1">
    <source>
        <dbReference type="Pfam" id="PF04865"/>
    </source>
</evidence>
<dbReference type="AlphaFoldDB" id="A0A1B8HKR4"/>
<feature type="domain" description="Baseplate protein J-like barrel" evidence="1">
    <location>
        <begin position="106"/>
        <end position="184"/>
    </location>
</feature>
<reference evidence="2 3" key="1">
    <citation type="submission" date="2016-06" db="EMBL/GenBank/DDBJ databases">
        <authorList>
            <person name="Kjaerup R.B."/>
            <person name="Dalgaard T.S."/>
            <person name="Juul-Madsen H.R."/>
        </authorList>
    </citation>
    <scope>NUCLEOTIDE SEQUENCE [LARGE SCALE GENOMIC DNA]</scope>
    <source>
        <strain evidence="2 3">GCSL-Mp3</strain>
    </source>
</reference>
<gene>
    <name evidence="2" type="ORF">AYY17_17860</name>
</gene>
<dbReference type="Proteomes" id="UP000092247">
    <property type="component" value="Unassembled WGS sequence"/>
</dbReference>
<name>A0A1B8HKR4_9GAMM</name>